<organism evidence="2 3">
    <name type="scientific">Bilifractor porci</name>
    <dbReference type="NCBI Taxonomy" id="2606636"/>
    <lineage>
        <taxon>Bacteria</taxon>
        <taxon>Bacillati</taxon>
        <taxon>Bacillota</taxon>
        <taxon>Clostridia</taxon>
        <taxon>Lachnospirales</taxon>
        <taxon>Lachnospiraceae</taxon>
        <taxon>Bilifractor</taxon>
    </lineage>
</organism>
<proteinExistence type="predicted"/>
<dbReference type="RefSeq" id="WP_154457911.1">
    <property type="nucleotide sequence ID" value="NZ_VUMV01000004.1"/>
</dbReference>
<accession>A0A7X2P8F8</accession>
<evidence type="ECO:0000313" key="3">
    <source>
        <dbReference type="Proteomes" id="UP000466864"/>
    </source>
</evidence>
<protein>
    <submittedName>
        <fullName evidence="2">Uncharacterized protein</fullName>
    </submittedName>
</protein>
<dbReference type="EMBL" id="VUMV01000004">
    <property type="protein sequence ID" value="MST81995.1"/>
    <property type="molecule type" value="Genomic_DNA"/>
</dbReference>
<reference evidence="2 3" key="1">
    <citation type="submission" date="2019-08" db="EMBL/GenBank/DDBJ databases">
        <title>In-depth cultivation of the pig gut microbiome towards novel bacterial diversity and tailored functional studies.</title>
        <authorList>
            <person name="Wylensek D."/>
            <person name="Hitch T.C.A."/>
            <person name="Clavel T."/>
        </authorList>
    </citation>
    <scope>NUCLEOTIDE SEQUENCE [LARGE SCALE GENOMIC DNA]</scope>
    <source>
        <strain evidence="2 3">Oil+RF-744-WCA-WT-13</strain>
    </source>
</reference>
<evidence type="ECO:0000313" key="2">
    <source>
        <dbReference type="EMBL" id="MST81995.1"/>
    </source>
</evidence>
<sequence length="104" mass="11976">MNRQQRRAAGVSGNRDPARMMRQSDIDRIRQQAELDASAEAVAMLLSLVIKVMHEKYGWGFKRLGDLSEAIVDEWNEVDNSEMTLKGYQEYVYQMTGVKFKTTD</sequence>
<dbReference type="Proteomes" id="UP000466864">
    <property type="component" value="Unassembled WGS sequence"/>
</dbReference>
<gene>
    <name evidence="2" type="ORF">FYJ60_06665</name>
</gene>
<name>A0A7X2P8F8_9FIRM</name>
<feature type="region of interest" description="Disordered" evidence="1">
    <location>
        <begin position="1"/>
        <end position="21"/>
    </location>
</feature>
<dbReference type="AlphaFoldDB" id="A0A7X2P8F8"/>
<comment type="caution">
    <text evidence="2">The sequence shown here is derived from an EMBL/GenBank/DDBJ whole genome shotgun (WGS) entry which is preliminary data.</text>
</comment>
<keyword evidence="3" id="KW-1185">Reference proteome</keyword>
<evidence type="ECO:0000256" key="1">
    <source>
        <dbReference type="SAM" id="MobiDB-lite"/>
    </source>
</evidence>